<feature type="domain" description="HTH araC/xylS-type" evidence="4">
    <location>
        <begin position="87"/>
        <end position="187"/>
    </location>
</feature>
<dbReference type="PANTHER" id="PTHR46796:SF12">
    <property type="entry name" value="HTH-TYPE DNA-BINDING TRANSCRIPTIONAL ACTIVATOR EUTR"/>
    <property type="match status" value="1"/>
</dbReference>
<gene>
    <name evidence="5" type="ORF">JQ615_32190</name>
</gene>
<protein>
    <submittedName>
        <fullName evidence="5">Helix-turn-helix domain-containing protein</fullName>
    </submittedName>
</protein>
<dbReference type="Pfam" id="PF12833">
    <property type="entry name" value="HTH_18"/>
    <property type="match status" value="1"/>
</dbReference>
<organism evidence="5 6">
    <name type="scientific">Bradyrhizobium jicamae</name>
    <dbReference type="NCBI Taxonomy" id="280332"/>
    <lineage>
        <taxon>Bacteria</taxon>
        <taxon>Pseudomonadati</taxon>
        <taxon>Pseudomonadota</taxon>
        <taxon>Alphaproteobacteria</taxon>
        <taxon>Hyphomicrobiales</taxon>
        <taxon>Nitrobacteraceae</taxon>
        <taxon>Bradyrhizobium</taxon>
    </lineage>
</organism>
<evidence type="ECO:0000256" key="2">
    <source>
        <dbReference type="ARBA" id="ARBA00023125"/>
    </source>
</evidence>
<keyword evidence="3" id="KW-0804">Transcription</keyword>
<reference evidence="6" key="1">
    <citation type="journal article" date="2021" name="ISME J.">
        <title>Evolutionary origin and ecological implication of a unique nif island in free-living Bradyrhizobium lineages.</title>
        <authorList>
            <person name="Tao J."/>
        </authorList>
    </citation>
    <scope>NUCLEOTIDE SEQUENCE [LARGE SCALE GENOMIC DNA]</scope>
    <source>
        <strain evidence="6">SZCCT0434</strain>
    </source>
</reference>
<evidence type="ECO:0000313" key="6">
    <source>
        <dbReference type="Proteomes" id="UP001315278"/>
    </source>
</evidence>
<dbReference type="EMBL" id="JAFCJH010000047">
    <property type="protein sequence ID" value="MBR0800037.1"/>
    <property type="molecule type" value="Genomic_DNA"/>
</dbReference>
<keyword evidence="1" id="KW-0805">Transcription regulation</keyword>
<dbReference type="RefSeq" id="WP_212494609.1">
    <property type="nucleotide sequence ID" value="NZ_JAFCJH010000047.1"/>
</dbReference>
<dbReference type="Proteomes" id="UP001315278">
    <property type="component" value="Unassembled WGS sequence"/>
</dbReference>
<proteinExistence type="predicted"/>
<keyword evidence="6" id="KW-1185">Reference proteome</keyword>
<comment type="caution">
    <text evidence="5">The sequence shown here is derived from an EMBL/GenBank/DDBJ whole genome shotgun (WGS) entry which is preliminary data.</text>
</comment>
<evidence type="ECO:0000256" key="1">
    <source>
        <dbReference type="ARBA" id="ARBA00023015"/>
    </source>
</evidence>
<name>A0ABS5FTE6_9BRAD</name>
<dbReference type="PROSITE" id="PS01124">
    <property type="entry name" value="HTH_ARAC_FAMILY_2"/>
    <property type="match status" value="1"/>
</dbReference>
<dbReference type="InterPro" id="IPR011990">
    <property type="entry name" value="TPR-like_helical_dom_sf"/>
</dbReference>
<dbReference type="SUPFAM" id="SSF46689">
    <property type="entry name" value="Homeodomain-like"/>
    <property type="match status" value="1"/>
</dbReference>
<dbReference type="Gene3D" id="1.10.10.60">
    <property type="entry name" value="Homeodomain-like"/>
    <property type="match status" value="1"/>
</dbReference>
<dbReference type="SMART" id="SM00342">
    <property type="entry name" value="HTH_ARAC"/>
    <property type="match status" value="1"/>
</dbReference>
<evidence type="ECO:0000256" key="3">
    <source>
        <dbReference type="ARBA" id="ARBA00023163"/>
    </source>
</evidence>
<sequence length="453" mass="49418">MSQPPGIDESPGKIRGIAKIAVNRGNRAIQFARRYSKIAENAVSCACDWPCRRIAVISADDHMSGVDPDGGILDGQAFSNVLPADLVRALGWLRGHLSEPVQLDLLAQAADVRPRTLEKHFKMFLGTTPLGWVRHMRLARARQEFVRLGPNATVTTVALNNGFSQLGRFAAEYRKAFGELPSATIRRAKGASTTTSDCDLDEAMRLTSDALPFAFAVERAQCNIALEKLSRPQELAPGYGLAKAVAGWCWAQRAAHDFAATPAADRNHASRLAAEAYELAPDDALTLTLSSGALVLLHQLEAADQRLERALALDPWLAYGWIRRGWMSAYVGDSDGALRELRIALHLMPFEPLRHITCIGIGCAHFAAERYDRAAAWVRSGVEAYPQSHWAQRVAVAAVALTGARAEARRMGRELLRKEPNLTASLARRAWPFTPRFMSCLGDGLEIAGLPAA</sequence>
<accession>A0ABS5FTE6</accession>
<dbReference type="InterPro" id="IPR009057">
    <property type="entry name" value="Homeodomain-like_sf"/>
</dbReference>
<dbReference type="PANTHER" id="PTHR46796">
    <property type="entry name" value="HTH-TYPE TRANSCRIPTIONAL ACTIVATOR RHAS-RELATED"/>
    <property type="match status" value="1"/>
</dbReference>
<dbReference type="Gene3D" id="1.25.40.10">
    <property type="entry name" value="Tetratricopeptide repeat domain"/>
    <property type="match status" value="1"/>
</dbReference>
<dbReference type="InterPro" id="IPR050204">
    <property type="entry name" value="AraC_XylS_family_regulators"/>
</dbReference>
<dbReference type="SUPFAM" id="SSF48452">
    <property type="entry name" value="TPR-like"/>
    <property type="match status" value="1"/>
</dbReference>
<evidence type="ECO:0000259" key="4">
    <source>
        <dbReference type="PROSITE" id="PS01124"/>
    </source>
</evidence>
<dbReference type="InterPro" id="IPR018060">
    <property type="entry name" value="HTH_AraC"/>
</dbReference>
<keyword evidence="2" id="KW-0238">DNA-binding</keyword>
<evidence type="ECO:0000313" key="5">
    <source>
        <dbReference type="EMBL" id="MBR0800037.1"/>
    </source>
</evidence>